<dbReference type="KEGG" id="dci:103515681"/>
<sequence length="564" mass="64881">GGDSNKGKSKKWKKILQFPLVVKENQYLPRGGDSNKGKSKKWKKILQFPHISQCIHLRYKLDVRYSYIIDQQPIGRLLFRQFCAEAKPQYHKYNVFLDSIENYELEMDENRVAIAEVVYKRYLQRDRGIFPTTSGDIRLGHFQGVNITCEVARQPITYKTFRMYRVLGKGGFGEVCACQVRATGKMYACKKLEKKRIKKRKGESMVLIEKQILQKINSRFVVSLAYAYETKDALCLVLTIMNGGDLKFHIYNMGGEPGFDIARARFYAAEVLCGLEHLHYIGLVYRDCKPENILLDDYGHVRISDLGLAVEIPEGESVRGRVGTVGYMAPEVIDNEKYTYSPDWFSFGCLIFEMIEGQAPFRRRKEMVKRDEVDRRVKEDAEKYSCRFSDDAKALCKALLKKSPRSRLGCHCGRYGARELKQAEFFKSTNWKRLEAGLCDPPFVPDPHAVYAKDVLDIEQFSTVKGVTLDTTDDSFYSKFNTGSVSIPWQNEMIETECFKELNVFGENNTPSSDVMFTSVPPSETNPSCFPFRRKKKQAARTKPIPVEERYLRNVPKILLDTNS</sequence>
<keyword evidence="15" id="KW-1185">Reference proteome</keyword>
<dbReference type="Pfam" id="PF00615">
    <property type="entry name" value="RGS"/>
    <property type="match status" value="1"/>
</dbReference>
<keyword evidence="16" id="KW-0675">Receptor</keyword>
<evidence type="ECO:0000256" key="8">
    <source>
        <dbReference type="ARBA" id="ARBA00022840"/>
    </source>
</evidence>
<feature type="domain" description="Protein kinase" evidence="12">
    <location>
        <begin position="161"/>
        <end position="426"/>
    </location>
</feature>
<comment type="catalytic activity">
    <reaction evidence="1">
        <text>[G-protein-coupled receptor] + ATP = [G-protein-coupled receptor]-phosphate + ADP + H(+)</text>
        <dbReference type="Rhea" id="RHEA:12008"/>
        <dbReference type="Rhea" id="RHEA-COMP:11260"/>
        <dbReference type="Rhea" id="RHEA-COMP:11261"/>
        <dbReference type="ChEBI" id="CHEBI:15378"/>
        <dbReference type="ChEBI" id="CHEBI:30616"/>
        <dbReference type="ChEBI" id="CHEBI:43176"/>
        <dbReference type="ChEBI" id="CHEBI:68546"/>
        <dbReference type="ChEBI" id="CHEBI:456216"/>
        <dbReference type="EC" id="2.7.11.16"/>
    </reaction>
</comment>
<feature type="domain" description="AGC-kinase C-terminal" evidence="14">
    <location>
        <begin position="427"/>
        <end position="492"/>
    </location>
</feature>
<evidence type="ECO:0000259" key="14">
    <source>
        <dbReference type="PROSITE" id="PS51285"/>
    </source>
</evidence>
<dbReference type="SMART" id="SM00133">
    <property type="entry name" value="S_TK_X"/>
    <property type="match status" value="1"/>
</dbReference>
<evidence type="ECO:0000256" key="1">
    <source>
        <dbReference type="ARBA" id="ARBA00001256"/>
    </source>
</evidence>
<dbReference type="InterPro" id="IPR000239">
    <property type="entry name" value="GPCR_kinase"/>
</dbReference>
<dbReference type="InterPro" id="IPR044926">
    <property type="entry name" value="RGS_subdomain_2"/>
</dbReference>
<dbReference type="PROSITE" id="PS50011">
    <property type="entry name" value="PROTEIN_KINASE_DOM"/>
    <property type="match status" value="1"/>
</dbReference>
<dbReference type="GeneID" id="103515681"/>
<keyword evidence="5 11" id="KW-0808">Transferase</keyword>
<dbReference type="AlphaFoldDB" id="A0A1S3DDK1"/>
<dbReference type="RefSeq" id="XP_008478840.1">
    <property type="nucleotide sequence ID" value="XM_008480618.3"/>
</dbReference>
<dbReference type="Gene3D" id="3.30.200.20">
    <property type="entry name" value="Phosphorylase Kinase, domain 1"/>
    <property type="match status" value="2"/>
</dbReference>
<dbReference type="InterPro" id="IPR011009">
    <property type="entry name" value="Kinase-like_dom_sf"/>
</dbReference>
<dbReference type="GO" id="GO:0007165">
    <property type="term" value="P:signal transduction"/>
    <property type="evidence" value="ECO:0007669"/>
    <property type="project" value="InterPro"/>
</dbReference>
<accession>A0A1S3DDK1</accession>
<dbReference type="PANTHER" id="PTHR24355:SF28">
    <property type="entry name" value="G PROTEIN-COUPLED RECEPTOR KINASE 2"/>
    <property type="match status" value="1"/>
</dbReference>
<dbReference type="CDD" id="cd05605">
    <property type="entry name" value="STKc_GRK4_like"/>
    <property type="match status" value="1"/>
</dbReference>
<dbReference type="Gene3D" id="1.10.510.10">
    <property type="entry name" value="Transferase(Phosphotransferase) domain 1"/>
    <property type="match status" value="1"/>
</dbReference>
<evidence type="ECO:0000256" key="7">
    <source>
        <dbReference type="ARBA" id="ARBA00022777"/>
    </source>
</evidence>
<dbReference type="InterPro" id="IPR016137">
    <property type="entry name" value="RGS"/>
</dbReference>
<dbReference type="EC" id="2.7.11.-" evidence="11"/>
<dbReference type="InterPro" id="IPR000961">
    <property type="entry name" value="AGC-kinase_C"/>
</dbReference>
<evidence type="ECO:0000313" key="16">
    <source>
        <dbReference type="RefSeq" id="XP_008478840.1"/>
    </source>
</evidence>
<proteinExistence type="inferred from homology"/>
<evidence type="ECO:0000256" key="9">
    <source>
        <dbReference type="PIRSR" id="PIRSR600239-51"/>
    </source>
</evidence>
<dbReference type="InterPro" id="IPR000719">
    <property type="entry name" value="Prot_kinase_dom"/>
</dbReference>
<feature type="non-terminal residue" evidence="16">
    <location>
        <position position="1"/>
    </location>
</feature>
<dbReference type="OMA" id="VECLDSH"/>
<comment type="similarity">
    <text evidence="2 11">Belongs to the protein kinase superfamily. AGC Ser/Thr protein kinase family. GPRK subfamily.</text>
</comment>
<dbReference type="InterPro" id="IPR017441">
    <property type="entry name" value="Protein_kinase_ATP_BS"/>
</dbReference>
<evidence type="ECO:0000256" key="3">
    <source>
        <dbReference type="ARBA" id="ARBA00022527"/>
    </source>
</evidence>
<dbReference type="GO" id="GO:0009966">
    <property type="term" value="P:regulation of signal transduction"/>
    <property type="evidence" value="ECO:0007669"/>
    <property type="project" value="TreeGrafter"/>
</dbReference>
<dbReference type="Gene3D" id="1.10.167.10">
    <property type="entry name" value="Regulator of G-protein Signalling 4, domain 2"/>
    <property type="match status" value="1"/>
</dbReference>
<dbReference type="PROSITE" id="PS00107">
    <property type="entry name" value="PROTEIN_KINASE_ATP"/>
    <property type="match status" value="1"/>
</dbReference>
<dbReference type="FunFam" id="1.10.510.10:FF:000074">
    <property type="entry name" value="G protein-coupled receptor kinase"/>
    <property type="match status" value="1"/>
</dbReference>
<dbReference type="InterPro" id="IPR036305">
    <property type="entry name" value="RGS_sf"/>
</dbReference>
<dbReference type="Pfam" id="PF00069">
    <property type="entry name" value="Pkinase"/>
    <property type="match status" value="1"/>
</dbReference>
<keyword evidence="8 10" id="KW-0067">ATP-binding</keyword>
<dbReference type="PROSITE" id="PS50132">
    <property type="entry name" value="RGS"/>
    <property type="match status" value="1"/>
</dbReference>
<feature type="domain" description="RGS" evidence="13">
    <location>
        <begin position="71"/>
        <end position="123"/>
    </location>
</feature>
<evidence type="ECO:0000259" key="13">
    <source>
        <dbReference type="PROSITE" id="PS50132"/>
    </source>
</evidence>
<dbReference type="GO" id="GO:0005737">
    <property type="term" value="C:cytoplasm"/>
    <property type="evidence" value="ECO:0007669"/>
    <property type="project" value="TreeGrafter"/>
</dbReference>
<dbReference type="Proteomes" id="UP000079169">
    <property type="component" value="Unplaced"/>
</dbReference>
<dbReference type="GO" id="GO:0005524">
    <property type="term" value="F:ATP binding"/>
    <property type="evidence" value="ECO:0007669"/>
    <property type="project" value="UniProtKB-UniRule"/>
</dbReference>
<evidence type="ECO:0000256" key="11">
    <source>
        <dbReference type="RuleBase" id="RU000308"/>
    </source>
</evidence>
<protein>
    <recommendedName>
        <fullName evidence="11">G protein-coupled receptor kinase</fullName>
        <ecNumber evidence="11">2.7.11.-</ecNumber>
    </recommendedName>
</protein>
<evidence type="ECO:0000256" key="5">
    <source>
        <dbReference type="ARBA" id="ARBA00022679"/>
    </source>
</evidence>
<gene>
    <name evidence="16" type="primary">LOC103515681</name>
</gene>
<feature type="binding site" evidence="10">
    <location>
        <position position="199"/>
    </location>
    <ligand>
        <name>ATP</name>
        <dbReference type="ChEBI" id="CHEBI:30616"/>
    </ligand>
</feature>
<name>A0A1S3DDK1_DIACI</name>
<evidence type="ECO:0000256" key="2">
    <source>
        <dbReference type="ARBA" id="ARBA00009793"/>
    </source>
</evidence>
<evidence type="ECO:0000256" key="6">
    <source>
        <dbReference type="ARBA" id="ARBA00022741"/>
    </source>
</evidence>
<evidence type="ECO:0000313" key="15">
    <source>
        <dbReference type="Proteomes" id="UP000079169"/>
    </source>
</evidence>
<evidence type="ECO:0000259" key="12">
    <source>
        <dbReference type="PROSITE" id="PS50011"/>
    </source>
</evidence>
<dbReference type="PaxDb" id="121845-A0A1S3DDK1"/>
<keyword evidence="6 10" id="KW-0547">Nucleotide-binding</keyword>
<dbReference type="PRINTS" id="PR00717">
    <property type="entry name" value="GPCRKINASE"/>
</dbReference>
<evidence type="ECO:0000256" key="4">
    <source>
        <dbReference type="ARBA" id="ARBA00022553"/>
    </source>
</evidence>
<organism evidence="15 16">
    <name type="scientific">Diaphorina citri</name>
    <name type="common">Asian citrus psyllid</name>
    <dbReference type="NCBI Taxonomy" id="121845"/>
    <lineage>
        <taxon>Eukaryota</taxon>
        <taxon>Metazoa</taxon>
        <taxon>Ecdysozoa</taxon>
        <taxon>Arthropoda</taxon>
        <taxon>Hexapoda</taxon>
        <taxon>Insecta</taxon>
        <taxon>Pterygota</taxon>
        <taxon>Neoptera</taxon>
        <taxon>Paraneoptera</taxon>
        <taxon>Hemiptera</taxon>
        <taxon>Sternorrhyncha</taxon>
        <taxon>Psylloidea</taxon>
        <taxon>Psyllidae</taxon>
        <taxon>Diaphorininae</taxon>
        <taxon>Diaphorina</taxon>
    </lineage>
</organism>
<dbReference type="SUPFAM" id="SSF56112">
    <property type="entry name" value="Protein kinase-like (PK-like)"/>
    <property type="match status" value="1"/>
</dbReference>
<evidence type="ECO:0000256" key="10">
    <source>
        <dbReference type="PROSITE-ProRule" id="PRU10141"/>
    </source>
</evidence>
<keyword evidence="7 11" id="KW-0418">Kinase</keyword>
<dbReference type="CTD" id="49045"/>
<keyword evidence="4" id="KW-0597">Phosphoprotein</keyword>
<reference evidence="16" key="1">
    <citation type="submission" date="2025-08" db="UniProtKB">
        <authorList>
            <consortium name="RefSeq"/>
        </authorList>
    </citation>
    <scope>IDENTIFICATION</scope>
</reference>
<dbReference type="PANTHER" id="PTHR24355">
    <property type="entry name" value="G PROTEIN-COUPLED RECEPTOR KINASE/RIBOSOMAL PROTEIN S6 KINASE"/>
    <property type="match status" value="1"/>
</dbReference>
<dbReference type="GO" id="GO:0004703">
    <property type="term" value="F:G protein-coupled receptor kinase activity"/>
    <property type="evidence" value="ECO:0007669"/>
    <property type="project" value="UniProtKB-EC"/>
</dbReference>
<keyword evidence="3 11" id="KW-0723">Serine/threonine-protein kinase</keyword>
<dbReference type="STRING" id="121845.A0A1S3DDK1"/>
<dbReference type="SUPFAM" id="SSF48097">
    <property type="entry name" value="Regulator of G-protein signaling, RGS"/>
    <property type="match status" value="1"/>
</dbReference>
<dbReference type="PROSITE" id="PS51285">
    <property type="entry name" value="AGC_KINASE_CTER"/>
    <property type="match status" value="1"/>
</dbReference>
<feature type="active site" description="Proton acceptor" evidence="9">
    <location>
        <position position="287"/>
    </location>
</feature>